<accession>A0ABQ7NN03</accession>
<organism evidence="2 3">
    <name type="scientific">Brassica rapa subsp. trilocularis</name>
    <dbReference type="NCBI Taxonomy" id="1813537"/>
    <lineage>
        <taxon>Eukaryota</taxon>
        <taxon>Viridiplantae</taxon>
        <taxon>Streptophyta</taxon>
        <taxon>Embryophyta</taxon>
        <taxon>Tracheophyta</taxon>
        <taxon>Spermatophyta</taxon>
        <taxon>Magnoliopsida</taxon>
        <taxon>eudicotyledons</taxon>
        <taxon>Gunneridae</taxon>
        <taxon>Pentapetalae</taxon>
        <taxon>rosids</taxon>
        <taxon>malvids</taxon>
        <taxon>Brassicales</taxon>
        <taxon>Brassicaceae</taxon>
        <taxon>Brassiceae</taxon>
        <taxon>Brassica</taxon>
    </lineage>
</organism>
<proteinExistence type="predicted"/>
<gene>
    <name evidence="2" type="primary">A02p057560.1_BraROA</name>
    <name evidence="2" type="ORF">IGI04_008543</name>
</gene>
<keyword evidence="1" id="KW-0472">Membrane</keyword>
<keyword evidence="3" id="KW-1185">Reference proteome</keyword>
<protein>
    <submittedName>
        <fullName evidence="2">Uncharacterized protein</fullName>
    </submittedName>
</protein>
<feature type="transmembrane region" description="Helical" evidence="1">
    <location>
        <begin position="67"/>
        <end position="88"/>
    </location>
</feature>
<dbReference type="Proteomes" id="UP000823674">
    <property type="component" value="Chromosome A02"/>
</dbReference>
<comment type="caution">
    <text evidence="2">The sequence shown here is derived from an EMBL/GenBank/DDBJ whole genome shotgun (WGS) entry which is preliminary data.</text>
</comment>
<name>A0ABQ7NN03_BRACM</name>
<reference evidence="2 3" key="1">
    <citation type="submission" date="2021-03" db="EMBL/GenBank/DDBJ databases">
        <authorList>
            <person name="King G.J."/>
            <person name="Bancroft I."/>
            <person name="Baten A."/>
            <person name="Bloomfield J."/>
            <person name="Borpatragohain P."/>
            <person name="He Z."/>
            <person name="Irish N."/>
            <person name="Irwin J."/>
            <person name="Liu K."/>
            <person name="Mauleon R.P."/>
            <person name="Moore J."/>
            <person name="Morris R."/>
            <person name="Ostergaard L."/>
            <person name="Wang B."/>
            <person name="Wells R."/>
        </authorList>
    </citation>
    <scope>NUCLEOTIDE SEQUENCE [LARGE SCALE GENOMIC DNA]</scope>
    <source>
        <strain evidence="2">R-o-18</strain>
        <tissue evidence="2">Leaf</tissue>
    </source>
</reference>
<keyword evidence="1" id="KW-0812">Transmembrane</keyword>
<sequence>MGSTFVSLAQELLRFFPIDARLAENYRVSSDFTASIFFQSIGTTRGLTSSRGRVIAVVGINNLNGKALYILNVVASVGLGSWMFLLSLSKCCTPRLIELFVRVLLTFAHRKLKSGIQILLRGNTLDQHNQSLLPHLHKMCYKGVLKYPGSRTEEPSS</sequence>
<evidence type="ECO:0000256" key="1">
    <source>
        <dbReference type="SAM" id="Phobius"/>
    </source>
</evidence>
<dbReference type="EMBL" id="JADBGQ010000002">
    <property type="protein sequence ID" value="KAG5412224.1"/>
    <property type="molecule type" value="Genomic_DNA"/>
</dbReference>
<evidence type="ECO:0000313" key="3">
    <source>
        <dbReference type="Proteomes" id="UP000823674"/>
    </source>
</evidence>
<keyword evidence="1" id="KW-1133">Transmembrane helix</keyword>
<evidence type="ECO:0000313" key="2">
    <source>
        <dbReference type="EMBL" id="KAG5412224.1"/>
    </source>
</evidence>